<evidence type="ECO:0000256" key="1">
    <source>
        <dbReference type="ARBA" id="ARBA00004067"/>
    </source>
</evidence>
<evidence type="ECO:0000256" key="16">
    <source>
        <dbReference type="SAM" id="Coils"/>
    </source>
</evidence>
<evidence type="ECO:0000313" key="18">
    <source>
        <dbReference type="EMBL" id="PMP68492.1"/>
    </source>
</evidence>
<keyword evidence="4 14" id="KW-0436">Ligase</keyword>
<dbReference type="Gene3D" id="2.40.50.140">
    <property type="entry name" value="Nucleic acid-binding proteins"/>
    <property type="match status" value="1"/>
</dbReference>
<feature type="binding site" evidence="14">
    <location>
        <position position="415"/>
    </location>
    <ligand>
        <name>Zn(2+)</name>
        <dbReference type="ChEBI" id="CHEBI:29105"/>
    </ligand>
</feature>
<dbReference type="AlphaFoldDB" id="A0A2J6WFI7"/>
<dbReference type="Pfam" id="PF14520">
    <property type="entry name" value="HHH_5"/>
    <property type="match status" value="1"/>
</dbReference>
<feature type="binding site" evidence="14">
    <location>
        <position position="418"/>
    </location>
    <ligand>
        <name>Zn(2+)</name>
        <dbReference type="ChEBI" id="CHEBI:29105"/>
    </ligand>
</feature>
<proteinExistence type="inferred from homology"/>
<dbReference type="InterPro" id="IPR010994">
    <property type="entry name" value="RuvA_2-like"/>
</dbReference>
<dbReference type="FunFam" id="3.30.470.30:FF:000001">
    <property type="entry name" value="DNA ligase"/>
    <property type="match status" value="1"/>
</dbReference>
<keyword evidence="14" id="KW-0464">Manganese</keyword>
<dbReference type="Pfam" id="PF03120">
    <property type="entry name" value="OB_DNA_ligase"/>
    <property type="match status" value="1"/>
</dbReference>
<dbReference type="PANTHER" id="PTHR23389:SF9">
    <property type="entry name" value="DNA LIGASE"/>
    <property type="match status" value="1"/>
</dbReference>
<dbReference type="NCBIfam" id="TIGR00575">
    <property type="entry name" value="dnlj"/>
    <property type="match status" value="1"/>
</dbReference>
<comment type="function">
    <text evidence="1 14">DNA ligase that catalyzes the formation of phosphodiester linkages between 5'-phosphoryl and 3'-hydroxyl groups in double-stranded DNA using NAD as a coenzyme and as the energy source for the reaction. It is essential for DNA replication and repair of damaged DNA.</text>
</comment>
<dbReference type="InterPro" id="IPR013839">
    <property type="entry name" value="DNAligase_adenylation"/>
</dbReference>
<dbReference type="GO" id="GO:0003677">
    <property type="term" value="F:DNA binding"/>
    <property type="evidence" value="ECO:0007669"/>
    <property type="project" value="InterPro"/>
</dbReference>
<feature type="binding site" evidence="14">
    <location>
        <position position="181"/>
    </location>
    <ligand>
        <name>NAD(+)</name>
        <dbReference type="ChEBI" id="CHEBI:57540"/>
    </ligand>
</feature>
<feature type="active site" description="N6-AMP-lysine intermediate" evidence="14">
    <location>
        <position position="123"/>
    </location>
</feature>
<keyword evidence="7 14" id="KW-0227">DNA damage</keyword>
<dbReference type="HAMAP" id="MF_01588">
    <property type="entry name" value="DNA_ligase_A"/>
    <property type="match status" value="1"/>
</dbReference>
<dbReference type="SUPFAM" id="SSF47781">
    <property type="entry name" value="RuvA domain 2-like"/>
    <property type="match status" value="1"/>
</dbReference>
<comment type="catalytic activity">
    <reaction evidence="12 14 15">
        <text>NAD(+) + (deoxyribonucleotide)n-3'-hydroxyl + 5'-phospho-(deoxyribonucleotide)m = (deoxyribonucleotide)n+m + AMP + beta-nicotinamide D-nucleotide.</text>
        <dbReference type="EC" id="6.5.1.2"/>
    </reaction>
</comment>
<dbReference type="SUPFAM" id="SSF50249">
    <property type="entry name" value="Nucleic acid-binding proteins"/>
    <property type="match status" value="1"/>
</dbReference>
<keyword evidence="6 14" id="KW-0479">Metal-binding</keyword>
<evidence type="ECO:0000313" key="19">
    <source>
        <dbReference type="Proteomes" id="UP000237040"/>
    </source>
</evidence>
<feature type="domain" description="BRCT" evidence="17">
    <location>
        <begin position="597"/>
        <end position="678"/>
    </location>
</feature>
<dbReference type="PROSITE" id="PS50172">
    <property type="entry name" value="BRCT"/>
    <property type="match status" value="1"/>
</dbReference>
<feature type="binding site" evidence="14">
    <location>
        <position position="297"/>
    </location>
    <ligand>
        <name>NAD(+)</name>
        <dbReference type="ChEBI" id="CHEBI:57540"/>
    </ligand>
</feature>
<dbReference type="Gene3D" id="3.30.470.30">
    <property type="entry name" value="DNA ligase/mRNA capping enzyme"/>
    <property type="match status" value="1"/>
</dbReference>
<evidence type="ECO:0000256" key="9">
    <source>
        <dbReference type="ARBA" id="ARBA00022842"/>
    </source>
</evidence>
<dbReference type="SMART" id="SM00292">
    <property type="entry name" value="BRCT"/>
    <property type="match status" value="1"/>
</dbReference>
<dbReference type="GO" id="GO:0006281">
    <property type="term" value="P:DNA repair"/>
    <property type="evidence" value="ECO:0007669"/>
    <property type="project" value="UniProtKB-KW"/>
</dbReference>
<dbReference type="FunFam" id="1.10.287.610:FF:000002">
    <property type="entry name" value="DNA ligase"/>
    <property type="match status" value="1"/>
</dbReference>
<keyword evidence="10 14" id="KW-0520">NAD</keyword>
<feature type="binding site" evidence="14">
    <location>
        <position position="144"/>
    </location>
    <ligand>
        <name>NAD(+)</name>
        <dbReference type="ChEBI" id="CHEBI:57540"/>
    </ligand>
</feature>
<dbReference type="InterPro" id="IPR033136">
    <property type="entry name" value="DNA_ligase_CS"/>
</dbReference>
<reference evidence="18 19" key="1">
    <citation type="submission" date="2018-01" db="EMBL/GenBank/DDBJ databases">
        <title>Metagenomic assembled genomes from two thermal pools in the Uzon Caldera, Kamchatka, Russia.</title>
        <authorList>
            <person name="Wilkins L."/>
            <person name="Ettinger C."/>
        </authorList>
    </citation>
    <scope>NUCLEOTIDE SEQUENCE [LARGE SCALE GENOMIC DNA]</scope>
    <source>
        <strain evidence="18">ZAV-07</strain>
    </source>
</reference>
<feature type="binding site" evidence="14">
    <location>
        <position position="121"/>
    </location>
    <ligand>
        <name>NAD(+)</name>
        <dbReference type="ChEBI" id="CHEBI:57540"/>
    </ligand>
</feature>
<dbReference type="Gene3D" id="6.20.10.30">
    <property type="match status" value="1"/>
</dbReference>
<evidence type="ECO:0000256" key="11">
    <source>
        <dbReference type="ARBA" id="ARBA00023204"/>
    </source>
</evidence>
<evidence type="ECO:0000256" key="6">
    <source>
        <dbReference type="ARBA" id="ARBA00022723"/>
    </source>
</evidence>
<dbReference type="InterPro" id="IPR041663">
    <property type="entry name" value="DisA/LigA_HHH"/>
</dbReference>
<dbReference type="InterPro" id="IPR001357">
    <property type="entry name" value="BRCT_dom"/>
</dbReference>
<evidence type="ECO:0000256" key="5">
    <source>
        <dbReference type="ARBA" id="ARBA00022705"/>
    </source>
</evidence>
<accession>A0A2J6WFI7</accession>
<dbReference type="PROSITE" id="PS01055">
    <property type="entry name" value="DNA_LIGASE_N1"/>
    <property type="match status" value="1"/>
</dbReference>
<evidence type="ECO:0000256" key="14">
    <source>
        <dbReference type="HAMAP-Rule" id="MF_01588"/>
    </source>
</evidence>
<comment type="cofactor">
    <cofactor evidence="14">
        <name>Mg(2+)</name>
        <dbReference type="ChEBI" id="CHEBI:18420"/>
    </cofactor>
    <cofactor evidence="14">
        <name>Mn(2+)</name>
        <dbReference type="ChEBI" id="CHEBI:29035"/>
    </cofactor>
</comment>
<dbReference type="Pfam" id="PF12826">
    <property type="entry name" value="HHH_2"/>
    <property type="match status" value="1"/>
</dbReference>
<evidence type="ECO:0000256" key="10">
    <source>
        <dbReference type="ARBA" id="ARBA00023027"/>
    </source>
</evidence>
<feature type="binding site" evidence="14">
    <location>
        <position position="321"/>
    </location>
    <ligand>
        <name>NAD(+)</name>
        <dbReference type="ChEBI" id="CHEBI:57540"/>
    </ligand>
</feature>
<dbReference type="InterPro" id="IPR003583">
    <property type="entry name" value="Hlx-hairpin-Hlx_DNA-bd_motif"/>
</dbReference>
<dbReference type="EMBL" id="PNIL01000018">
    <property type="protein sequence ID" value="PMP68492.1"/>
    <property type="molecule type" value="Genomic_DNA"/>
</dbReference>
<dbReference type="Gene3D" id="1.10.287.610">
    <property type="entry name" value="Helix hairpin bin"/>
    <property type="match status" value="1"/>
</dbReference>
<dbReference type="FunFam" id="1.10.150.20:FF:000006">
    <property type="entry name" value="DNA ligase"/>
    <property type="match status" value="1"/>
</dbReference>
<keyword evidence="8 14" id="KW-0862">Zinc</keyword>
<evidence type="ECO:0000256" key="15">
    <source>
        <dbReference type="RuleBase" id="RU000618"/>
    </source>
</evidence>
<dbReference type="PROSITE" id="PS01056">
    <property type="entry name" value="DNA_LIGASE_N2"/>
    <property type="match status" value="1"/>
</dbReference>
<dbReference type="NCBIfam" id="NF005932">
    <property type="entry name" value="PRK07956.1"/>
    <property type="match status" value="1"/>
</dbReference>
<dbReference type="PIRSF" id="PIRSF001604">
    <property type="entry name" value="LigA"/>
    <property type="match status" value="1"/>
</dbReference>
<feature type="binding site" evidence="14">
    <location>
        <begin position="90"/>
        <end position="91"/>
    </location>
    <ligand>
        <name>NAD(+)</name>
        <dbReference type="ChEBI" id="CHEBI:57540"/>
    </ligand>
</feature>
<evidence type="ECO:0000256" key="2">
    <source>
        <dbReference type="ARBA" id="ARBA00012722"/>
    </source>
</evidence>
<dbReference type="Pfam" id="PF01653">
    <property type="entry name" value="DNA_ligase_aden"/>
    <property type="match status" value="1"/>
</dbReference>
<protein>
    <recommendedName>
        <fullName evidence="3 14">DNA ligase</fullName>
        <ecNumber evidence="2 14">6.5.1.2</ecNumber>
    </recommendedName>
    <alternativeName>
        <fullName evidence="14">Polydeoxyribonucleotide synthase [NAD(+)]</fullName>
    </alternativeName>
</protein>
<dbReference type="SMART" id="SM00532">
    <property type="entry name" value="LIGANc"/>
    <property type="match status" value="1"/>
</dbReference>
<dbReference type="FunFam" id="1.10.150.20:FF:000007">
    <property type="entry name" value="DNA ligase"/>
    <property type="match status" value="1"/>
</dbReference>
<dbReference type="SMART" id="SM00278">
    <property type="entry name" value="HhH1"/>
    <property type="match status" value="4"/>
</dbReference>
<comment type="caution">
    <text evidence="18">The sequence shown here is derived from an EMBL/GenBank/DDBJ whole genome shotgun (WGS) entry which is preliminary data.</text>
</comment>
<dbReference type="InterPro" id="IPR013840">
    <property type="entry name" value="DNAligase_N"/>
</dbReference>
<dbReference type="EC" id="6.5.1.2" evidence="2 14"/>
<feature type="binding site" evidence="14">
    <location>
        <position position="433"/>
    </location>
    <ligand>
        <name>Zn(2+)</name>
        <dbReference type="ChEBI" id="CHEBI:29105"/>
    </ligand>
</feature>
<name>A0A2J6WFI7_9BACT</name>
<dbReference type="GO" id="GO:0006260">
    <property type="term" value="P:DNA replication"/>
    <property type="evidence" value="ECO:0007669"/>
    <property type="project" value="UniProtKB-KW"/>
</dbReference>
<evidence type="ECO:0000256" key="4">
    <source>
        <dbReference type="ARBA" id="ARBA00022598"/>
    </source>
</evidence>
<dbReference type="InterPro" id="IPR036420">
    <property type="entry name" value="BRCT_dom_sf"/>
</dbReference>
<evidence type="ECO:0000256" key="7">
    <source>
        <dbReference type="ARBA" id="ARBA00022763"/>
    </source>
</evidence>
<dbReference type="Gene3D" id="1.10.150.20">
    <property type="entry name" value="5' to 3' exonuclease, C-terminal subdomain"/>
    <property type="match status" value="2"/>
</dbReference>
<keyword evidence="5 14" id="KW-0235">DNA replication</keyword>
<comment type="similarity">
    <text evidence="13 14">Belongs to the NAD-dependent DNA ligase family. LigA subfamily.</text>
</comment>
<dbReference type="GO" id="GO:0005829">
    <property type="term" value="C:cytosol"/>
    <property type="evidence" value="ECO:0007669"/>
    <property type="project" value="TreeGrafter"/>
</dbReference>
<dbReference type="SUPFAM" id="SSF52113">
    <property type="entry name" value="BRCT domain"/>
    <property type="match status" value="1"/>
</dbReference>
<dbReference type="FunFam" id="2.40.50.140:FF:000012">
    <property type="entry name" value="DNA ligase"/>
    <property type="match status" value="1"/>
</dbReference>
<keyword evidence="16" id="KW-0175">Coiled coil</keyword>
<dbReference type="InterPro" id="IPR012340">
    <property type="entry name" value="NA-bd_OB-fold"/>
</dbReference>
<dbReference type="CDD" id="cd17748">
    <property type="entry name" value="BRCT_DNA_ligase_like"/>
    <property type="match status" value="1"/>
</dbReference>
<keyword evidence="11 14" id="KW-0234">DNA repair</keyword>
<evidence type="ECO:0000256" key="8">
    <source>
        <dbReference type="ARBA" id="ARBA00022833"/>
    </source>
</evidence>
<feature type="binding site" evidence="14">
    <location>
        <begin position="41"/>
        <end position="45"/>
    </location>
    <ligand>
        <name>NAD(+)</name>
        <dbReference type="ChEBI" id="CHEBI:57540"/>
    </ligand>
</feature>
<dbReference type="GO" id="GO:0003911">
    <property type="term" value="F:DNA ligase (NAD+) activity"/>
    <property type="evidence" value="ECO:0007669"/>
    <property type="project" value="UniProtKB-UniRule"/>
</dbReference>
<gene>
    <name evidence="14 18" type="primary">ligA</name>
    <name evidence="18" type="ORF">C0189_01090</name>
</gene>
<sequence length="678" mass="75908">MKIDVSHLTREQAEKRLKELRDLINYHNYRYYVLDSPEITDAEYDRLFQELLAIEERFPDLVTPDSPSQKVGAPPLKEFPEVIHTVPMLSLGNAFDDNDLREFDRRVKRESGLNQIEYETELKMDGLAISIRYENGILVKGATRGDGVRGEDVTPNVKTVRGVPLKLLTDTPPSVIEVRGEVIMYKEDFEKLNKERIEKGEPPFANPRNAAAGSIRQLDSRITAQRKLHMIAYGVGEIVGVEFKTQFELLQYLNKIGFRISPEVRVHKDIESVIQEVKRLTSVRDSFPFGADGVVVKVNDIELQKKLGATSHEPRWAIAYKFPAEEAETIVKDIIFSVGRTGAVTPVAIFEPVEIDGSVVSRASLHNEDIARALDIRIGDHVIVHKAGSVIPEVVRVVKEKRTGNEIPFKMPDKCPVCGGPLVREEGFAVTRCINVRCPAQVKERIIHFVSRDAMDIESIGEKLVDQLVDKGLVTDYGDLYYLTKERLLTLERMGPVLAEKILRNIEESKLRPLSNLIYALGIFNVGKRTAELLAERFKSLDNLMNAKVEDILQIEGIGPVTAKSIIEFFSSSENRKVIDKLIKAGVNTSETLVETSKEGPLKGLTFVFTGTLKDFTRNEASKIVESLGGNVSDTVSKKVDYLVVGVDPGSKLEKAQKLGIKIINEDEFKKLIGYGGK</sequence>
<organism evidence="18 19">
    <name type="scientific">Caldisericum exile</name>
    <dbReference type="NCBI Taxonomy" id="693075"/>
    <lineage>
        <taxon>Bacteria</taxon>
        <taxon>Pseudomonadati</taxon>
        <taxon>Caldisericota/Cryosericota group</taxon>
        <taxon>Caldisericota</taxon>
        <taxon>Caldisericia</taxon>
        <taxon>Caldisericales</taxon>
        <taxon>Caldisericaceae</taxon>
        <taxon>Caldisericum</taxon>
    </lineage>
</organism>
<feature type="binding site" evidence="14">
    <location>
        <position position="438"/>
    </location>
    <ligand>
        <name>Zn(2+)</name>
        <dbReference type="ChEBI" id="CHEBI:29105"/>
    </ligand>
</feature>
<keyword evidence="9 14" id="KW-0460">Magnesium</keyword>
<dbReference type="CDD" id="cd00114">
    <property type="entry name" value="LIGANc"/>
    <property type="match status" value="1"/>
</dbReference>
<evidence type="ECO:0000256" key="12">
    <source>
        <dbReference type="ARBA" id="ARBA00034005"/>
    </source>
</evidence>
<dbReference type="Pfam" id="PF00533">
    <property type="entry name" value="BRCT"/>
    <property type="match status" value="1"/>
</dbReference>
<evidence type="ECO:0000256" key="13">
    <source>
        <dbReference type="ARBA" id="ARBA00060881"/>
    </source>
</evidence>
<dbReference type="InterPro" id="IPR018239">
    <property type="entry name" value="DNA_ligase_AS"/>
</dbReference>
<dbReference type="GO" id="GO:0046872">
    <property type="term" value="F:metal ion binding"/>
    <property type="evidence" value="ECO:0007669"/>
    <property type="project" value="UniProtKB-KW"/>
</dbReference>
<dbReference type="Pfam" id="PF03119">
    <property type="entry name" value="DNA_ligase_ZBD"/>
    <property type="match status" value="1"/>
</dbReference>
<dbReference type="Proteomes" id="UP000237040">
    <property type="component" value="Unassembled WGS sequence"/>
</dbReference>
<dbReference type="SUPFAM" id="SSF56091">
    <property type="entry name" value="DNA ligase/mRNA capping enzyme, catalytic domain"/>
    <property type="match status" value="1"/>
</dbReference>
<feature type="coiled-coil region" evidence="16">
    <location>
        <begin position="3"/>
        <end position="30"/>
    </location>
</feature>
<dbReference type="RefSeq" id="WP_424586476.1">
    <property type="nucleotide sequence ID" value="NZ_JBNAUB010000003.1"/>
</dbReference>
<dbReference type="Gene3D" id="3.40.50.10190">
    <property type="entry name" value="BRCT domain"/>
    <property type="match status" value="1"/>
</dbReference>
<dbReference type="InterPro" id="IPR004149">
    <property type="entry name" value="Znf_DNAligase_C4"/>
</dbReference>
<dbReference type="InterPro" id="IPR004150">
    <property type="entry name" value="NAD_DNA_ligase_OB"/>
</dbReference>
<evidence type="ECO:0000259" key="17">
    <source>
        <dbReference type="PROSITE" id="PS50172"/>
    </source>
</evidence>
<dbReference type="InterPro" id="IPR001679">
    <property type="entry name" value="DNA_ligase"/>
</dbReference>
<evidence type="ECO:0000256" key="3">
    <source>
        <dbReference type="ARBA" id="ARBA00013308"/>
    </source>
</evidence>
<dbReference type="PANTHER" id="PTHR23389">
    <property type="entry name" value="CHROMOSOME TRANSMISSION FIDELITY FACTOR 18"/>
    <property type="match status" value="1"/>
</dbReference>